<evidence type="ECO:0000259" key="1">
    <source>
        <dbReference type="Pfam" id="PF17931"/>
    </source>
</evidence>
<evidence type="ECO:0000313" key="3">
    <source>
        <dbReference type="Proteomes" id="UP000664417"/>
    </source>
</evidence>
<proteinExistence type="predicted"/>
<organism evidence="2 3">
    <name type="scientific">Acanthopleuribacter pedis</name>
    <dbReference type="NCBI Taxonomy" id="442870"/>
    <lineage>
        <taxon>Bacteria</taxon>
        <taxon>Pseudomonadati</taxon>
        <taxon>Acidobacteriota</taxon>
        <taxon>Holophagae</taxon>
        <taxon>Acanthopleuribacterales</taxon>
        <taxon>Acanthopleuribacteraceae</taxon>
        <taxon>Acanthopleuribacter</taxon>
    </lineage>
</organism>
<dbReference type="SUPFAM" id="SSF48498">
    <property type="entry name" value="Tetracyclin repressor-like, C-terminal domain"/>
    <property type="match status" value="1"/>
</dbReference>
<comment type="caution">
    <text evidence="2">The sequence shown here is derived from an EMBL/GenBank/DDBJ whole genome shotgun (WGS) entry which is preliminary data.</text>
</comment>
<dbReference type="Proteomes" id="UP000664417">
    <property type="component" value="Unassembled WGS sequence"/>
</dbReference>
<keyword evidence="3" id="KW-1185">Reference proteome</keyword>
<evidence type="ECO:0000313" key="2">
    <source>
        <dbReference type="EMBL" id="MBO1321191.1"/>
    </source>
</evidence>
<protein>
    <recommendedName>
        <fullName evidence="1">Tetracyclin repressor-like C-terminal domain-containing protein</fullName>
    </recommendedName>
</protein>
<dbReference type="RefSeq" id="WP_207861166.1">
    <property type="nucleotide sequence ID" value="NZ_JAFREP010000022.1"/>
</dbReference>
<sequence>MTETVEATPFCWKEALTAYVTEYGDRPKTAAALARHGERETPEFFKSYGSLRALEKATWAEFGRRTRMILEADETYGEYSGREKLLAFWFTLFSEFGRERAFAAAYESLLRAPALGMPRVLEGLKEEILEWAEPVIETALEDGELVERPMVTKYYARGLVFPTYCLLLFWLDDESAQCQNTDQAIEKTVHALFDCGGKNLFDSWLDLGKFVVQQGRR</sequence>
<reference evidence="2" key="1">
    <citation type="submission" date="2021-03" db="EMBL/GenBank/DDBJ databases">
        <authorList>
            <person name="Wang G."/>
        </authorList>
    </citation>
    <scope>NUCLEOTIDE SEQUENCE</scope>
    <source>
        <strain evidence="2">KCTC 12899</strain>
    </source>
</reference>
<dbReference type="InterPro" id="IPR041673">
    <property type="entry name" value="TetR_C_23"/>
</dbReference>
<name>A0A8J7QI97_9BACT</name>
<dbReference type="EMBL" id="JAFREP010000022">
    <property type="protein sequence ID" value="MBO1321191.1"/>
    <property type="molecule type" value="Genomic_DNA"/>
</dbReference>
<feature type="domain" description="Tetracyclin repressor-like C-terminal" evidence="1">
    <location>
        <begin position="84"/>
        <end position="210"/>
    </location>
</feature>
<accession>A0A8J7QI97</accession>
<gene>
    <name evidence="2" type="ORF">J3U88_22110</name>
</gene>
<dbReference type="InterPro" id="IPR036271">
    <property type="entry name" value="Tet_transcr_reg_TetR-rel_C_sf"/>
</dbReference>
<dbReference type="Pfam" id="PF17931">
    <property type="entry name" value="TetR_C_23"/>
    <property type="match status" value="1"/>
</dbReference>
<dbReference type="AlphaFoldDB" id="A0A8J7QI97"/>